<accession>A0A9W4W1I3</accession>
<dbReference type="Gene3D" id="1.10.238.10">
    <property type="entry name" value="EF-hand"/>
    <property type="match status" value="1"/>
</dbReference>
<dbReference type="InterPro" id="IPR002048">
    <property type="entry name" value="EF_hand_dom"/>
</dbReference>
<proteinExistence type="predicted"/>
<gene>
    <name evidence="3" type="ORF">PSEHALCIP103_00552</name>
</gene>
<evidence type="ECO:0000313" key="4">
    <source>
        <dbReference type="Proteomes" id="UP001152447"/>
    </source>
</evidence>
<keyword evidence="1" id="KW-0732">Signal</keyword>
<dbReference type="InterPro" id="IPR011992">
    <property type="entry name" value="EF-hand-dom_pair"/>
</dbReference>
<organism evidence="3 4">
    <name type="scientific">Pseudoalteromonas haloplanktis</name>
    <name type="common">Alteromonas haloplanktis</name>
    <dbReference type="NCBI Taxonomy" id="228"/>
    <lineage>
        <taxon>Bacteria</taxon>
        <taxon>Pseudomonadati</taxon>
        <taxon>Pseudomonadota</taxon>
        <taxon>Gammaproteobacteria</taxon>
        <taxon>Alteromonadales</taxon>
        <taxon>Pseudoalteromonadaceae</taxon>
        <taxon>Pseudoalteromonas</taxon>
    </lineage>
</organism>
<dbReference type="EMBL" id="CAMAPB010000004">
    <property type="protein sequence ID" value="CAH9052104.1"/>
    <property type="molecule type" value="Genomic_DNA"/>
</dbReference>
<dbReference type="SUPFAM" id="SSF47473">
    <property type="entry name" value="EF-hand"/>
    <property type="match status" value="1"/>
</dbReference>
<comment type="caution">
    <text evidence="3">The sequence shown here is derived from an EMBL/GenBank/DDBJ whole genome shotgun (WGS) entry which is preliminary data.</text>
</comment>
<dbReference type="RefSeq" id="WP_008111149.1">
    <property type="nucleotide sequence ID" value="NZ_CAMAPB010000004.1"/>
</dbReference>
<evidence type="ECO:0000313" key="3">
    <source>
        <dbReference type="EMBL" id="CAH9052104.1"/>
    </source>
</evidence>
<dbReference type="AlphaFoldDB" id="A0A9W4W1I3"/>
<feature type="domain" description="EF-hand" evidence="2">
    <location>
        <begin position="45"/>
        <end position="75"/>
    </location>
</feature>
<dbReference type="Proteomes" id="UP001152447">
    <property type="component" value="Unassembled WGS sequence"/>
</dbReference>
<keyword evidence="4" id="KW-1185">Reference proteome</keyword>
<evidence type="ECO:0000259" key="2">
    <source>
        <dbReference type="PROSITE" id="PS50222"/>
    </source>
</evidence>
<reference evidence="3" key="1">
    <citation type="submission" date="2022-07" db="EMBL/GenBank/DDBJ databases">
        <authorList>
            <person name="Criscuolo A."/>
        </authorList>
    </citation>
    <scope>NUCLEOTIDE SEQUENCE</scope>
    <source>
        <strain evidence="3">CIP103197</strain>
    </source>
</reference>
<protein>
    <recommendedName>
        <fullName evidence="2">EF-hand domain-containing protein</fullName>
    </recommendedName>
</protein>
<feature type="chain" id="PRO_5040901809" description="EF-hand domain-containing protein" evidence="1">
    <location>
        <begin position="22"/>
        <end position="75"/>
    </location>
</feature>
<dbReference type="Pfam" id="PF13202">
    <property type="entry name" value="EF-hand_5"/>
    <property type="match status" value="1"/>
</dbReference>
<name>A0A9W4W1I3_PSEHA</name>
<feature type="signal peptide" evidence="1">
    <location>
        <begin position="1"/>
        <end position="21"/>
    </location>
</feature>
<sequence>MKQLIGAFSLLFLAISATALASSLNVRFMHLDKNMDGQISLTEAKQDKQLLKQFTDLDKDNNEMISKKEFENFKP</sequence>
<dbReference type="GO" id="GO:0005509">
    <property type="term" value="F:calcium ion binding"/>
    <property type="evidence" value="ECO:0007669"/>
    <property type="project" value="InterPro"/>
</dbReference>
<evidence type="ECO:0000256" key="1">
    <source>
        <dbReference type="SAM" id="SignalP"/>
    </source>
</evidence>
<dbReference type="PROSITE" id="PS50222">
    <property type="entry name" value="EF_HAND_2"/>
    <property type="match status" value="1"/>
</dbReference>